<dbReference type="Proteomes" id="UP000756346">
    <property type="component" value="Unassembled WGS sequence"/>
</dbReference>
<dbReference type="GeneID" id="70191386"/>
<keyword evidence="3" id="KW-1185">Reference proteome</keyword>
<sequence>RLHICAIHTAVRRHGRGARGSPIKQQSRAARIYCSSSCVQAAEAGRAERMHVMPAMENFAAFEWPKSPASTRFMLAGLKDPSLWTRHMGALTEKPCRSTGSMSYRIQGHVGLQGDFRPKAGKADRVFVVSEPARFSTARQPDGGEEENGRHALH</sequence>
<reference evidence="2" key="1">
    <citation type="journal article" date="2021" name="Nat. Commun.">
        <title>Genetic determinants of endophytism in the Arabidopsis root mycobiome.</title>
        <authorList>
            <person name="Mesny F."/>
            <person name="Miyauchi S."/>
            <person name="Thiergart T."/>
            <person name="Pickel B."/>
            <person name="Atanasova L."/>
            <person name="Karlsson M."/>
            <person name="Huettel B."/>
            <person name="Barry K.W."/>
            <person name="Haridas S."/>
            <person name="Chen C."/>
            <person name="Bauer D."/>
            <person name="Andreopoulos W."/>
            <person name="Pangilinan J."/>
            <person name="LaButti K."/>
            <person name="Riley R."/>
            <person name="Lipzen A."/>
            <person name="Clum A."/>
            <person name="Drula E."/>
            <person name="Henrissat B."/>
            <person name="Kohler A."/>
            <person name="Grigoriev I.V."/>
            <person name="Martin F.M."/>
            <person name="Hacquard S."/>
        </authorList>
    </citation>
    <scope>NUCLEOTIDE SEQUENCE</scope>
    <source>
        <strain evidence="2">MPI-CAGE-CH-0230</strain>
    </source>
</reference>
<dbReference type="AlphaFoldDB" id="A0A9P8YAX6"/>
<gene>
    <name evidence="2" type="ORF">B0I36DRAFT_407325</name>
</gene>
<dbReference type="EMBL" id="JAGTJQ010000004">
    <property type="protein sequence ID" value="KAH7032768.1"/>
    <property type="molecule type" value="Genomic_DNA"/>
</dbReference>
<protein>
    <submittedName>
        <fullName evidence="2">Uncharacterized protein</fullName>
    </submittedName>
</protein>
<evidence type="ECO:0000313" key="2">
    <source>
        <dbReference type="EMBL" id="KAH7032768.1"/>
    </source>
</evidence>
<feature type="region of interest" description="Disordered" evidence="1">
    <location>
        <begin position="133"/>
        <end position="154"/>
    </location>
</feature>
<comment type="caution">
    <text evidence="2">The sequence shown here is derived from an EMBL/GenBank/DDBJ whole genome shotgun (WGS) entry which is preliminary data.</text>
</comment>
<proteinExistence type="predicted"/>
<accession>A0A9P8YAX6</accession>
<name>A0A9P8YAX6_9PEZI</name>
<evidence type="ECO:0000313" key="3">
    <source>
        <dbReference type="Proteomes" id="UP000756346"/>
    </source>
</evidence>
<dbReference type="RefSeq" id="XP_046013600.1">
    <property type="nucleotide sequence ID" value="XM_046161840.1"/>
</dbReference>
<feature type="non-terminal residue" evidence="2">
    <location>
        <position position="1"/>
    </location>
</feature>
<evidence type="ECO:0000256" key="1">
    <source>
        <dbReference type="SAM" id="MobiDB-lite"/>
    </source>
</evidence>
<organism evidence="2 3">
    <name type="scientific">Microdochium trichocladiopsis</name>
    <dbReference type="NCBI Taxonomy" id="1682393"/>
    <lineage>
        <taxon>Eukaryota</taxon>
        <taxon>Fungi</taxon>
        <taxon>Dikarya</taxon>
        <taxon>Ascomycota</taxon>
        <taxon>Pezizomycotina</taxon>
        <taxon>Sordariomycetes</taxon>
        <taxon>Xylariomycetidae</taxon>
        <taxon>Xylariales</taxon>
        <taxon>Microdochiaceae</taxon>
        <taxon>Microdochium</taxon>
    </lineage>
</organism>